<dbReference type="AlphaFoldDB" id="W1NL99"/>
<dbReference type="HOGENOM" id="CLU_1976166_0_0_1"/>
<keyword evidence="2" id="KW-1185">Reference proteome</keyword>
<dbReference type="Gramene" id="ERM96607">
    <property type="protein sequence ID" value="ERM96607"/>
    <property type="gene ID" value="AMTR_s00001p00271320"/>
</dbReference>
<gene>
    <name evidence="1" type="ORF">AMTR_s00001p00271320</name>
</gene>
<feature type="non-terminal residue" evidence="1">
    <location>
        <position position="1"/>
    </location>
</feature>
<dbReference type="EMBL" id="KI397142">
    <property type="protein sequence ID" value="ERM96607.1"/>
    <property type="molecule type" value="Genomic_DNA"/>
</dbReference>
<name>W1NL99_AMBTC</name>
<organism evidence="1 2">
    <name type="scientific">Amborella trichopoda</name>
    <dbReference type="NCBI Taxonomy" id="13333"/>
    <lineage>
        <taxon>Eukaryota</taxon>
        <taxon>Viridiplantae</taxon>
        <taxon>Streptophyta</taxon>
        <taxon>Embryophyta</taxon>
        <taxon>Tracheophyta</taxon>
        <taxon>Spermatophyta</taxon>
        <taxon>Magnoliopsida</taxon>
        <taxon>Amborellales</taxon>
        <taxon>Amborellaceae</taxon>
        <taxon>Amborella</taxon>
    </lineage>
</organism>
<protein>
    <submittedName>
        <fullName evidence="1">Uncharacterized protein</fullName>
    </submittedName>
</protein>
<sequence length="127" mass="14117">TLFSLPATLKTPQALPSSWCCRLLSLAWCPSQPILHSQPCVSSFELNHDQFGVLPQTTSKHAKPPCLPKARGTSLGASTSFASVRNRHRICTKEPPDTFTIQNWQYILSSGNQRDTSTDRTRTLVLH</sequence>
<evidence type="ECO:0000313" key="1">
    <source>
        <dbReference type="EMBL" id="ERM96607.1"/>
    </source>
</evidence>
<evidence type="ECO:0000313" key="2">
    <source>
        <dbReference type="Proteomes" id="UP000017836"/>
    </source>
</evidence>
<proteinExistence type="predicted"/>
<accession>W1NL99</accession>
<reference evidence="2" key="1">
    <citation type="journal article" date="2013" name="Science">
        <title>The Amborella genome and the evolution of flowering plants.</title>
        <authorList>
            <consortium name="Amborella Genome Project"/>
        </authorList>
    </citation>
    <scope>NUCLEOTIDE SEQUENCE [LARGE SCALE GENOMIC DNA]</scope>
</reference>
<dbReference type="Proteomes" id="UP000017836">
    <property type="component" value="Unassembled WGS sequence"/>
</dbReference>